<proteinExistence type="predicted"/>
<comment type="caution">
    <text evidence="2">The sequence shown here is derived from an EMBL/GenBank/DDBJ whole genome shotgun (WGS) entry which is preliminary data.</text>
</comment>
<keyword evidence="3" id="KW-1185">Reference proteome</keyword>
<evidence type="ECO:0000313" key="3">
    <source>
        <dbReference type="Proteomes" id="UP000579136"/>
    </source>
</evidence>
<evidence type="ECO:0000313" key="2">
    <source>
        <dbReference type="EMBL" id="MBB5175472.1"/>
    </source>
</evidence>
<keyword evidence="1" id="KW-0694">RNA-binding</keyword>
<dbReference type="EMBL" id="JACHHF010000002">
    <property type="protein sequence ID" value="MBB5175472.1"/>
    <property type="molecule type" value="Genomic_DNA"/>
</dbReference>
<dbReference type="SUPFAM" id="SSF55174">
    <property type="entry name" value="Alpha-L RNA-binding motif"/>
    <property type="match status" value="1"/>
</dbReference>
<organism evidence="2 3">
    <name type="scientific">Nosocomiicoccus ampullae</name>
    <dbReference type="NCBI Taxonomy" id="489910"/>
    <lineage>
        <taxon>Bacteria</taxon>
        <taxon>Bacillati</taxon>
        <taxon>Bacillota</taxon>
        <taxon>Bacilli</taxon>
        <taxon>Bacillales</taxon>
        <taxon>Staphylococcaceae</taxon>
        <taxon>Nosocomiicoccus</taxon>
    </lineage>
</organism>
<name>A0A9Q2CYY1_9STAP</name>
<reference evidence="2 3" key="1">
    <citation type="submission" date="2020-08" db="EMBL/GenBank/DDBJ databases">
        <title>Genomic Encyclopedia of Type Strains, Phase IV (KMG-IV): sequencing the most valuable type-strain genomes for metagenomic binning, comparative biology and taxonomic classification.</title>
        <authorList>
            <person name="Goeker M."/>
        </authorList>
    </citation>
    <scope>NUCLEOTIDE SEQUENCE [LARGE SCALE GENOMIC DNA]</scope>
    <source>
        <strain evidence="2 3">DSM 19163</strain>
    </source>
</reference>
<dbReference type="GO" id="GO:0003723">
    <property type="term" value="F:RNA binding"/>
    <property type="evidence" value="ECO:0007669"/>
    <property type="project" value="UniProtKB-KW"/>
</dbReference>
<dbReference type="InterPro" id="IPR014330">
    <property type="entry name" value="RNA-bd_S4-rel_YaaA"/>
</dbReference>
<accession>A0A9Q2CYY1</accession>
<protein>
    <submittedName>
        <fullName evidence="2">S4 domain protein YaaA</fullName>
    </submittedName>
</protein>
<dbReference type="PROSITE" id="PS50889">
    <property type="entry name" value="S4"/>
    <property type="match status" value="1"/>
</dbReference>
<dbReference type="RefSeq" id="WP_183672899.1">
    <property type="nucleotide sequence ID" value="NZ_CBCRYX010000001.1"/>
</dbReference>
<dbReference type="Gene3D" id="3.10.290.10">
    <property type="entry name" value="RNA-binding S4 domain"/>
    <property type="match status" value="1"/>
</dbReference>
<gene>
    <name evidence="2" type="ORF">HNQ45_000342</name>
</gene>
<dbReference type="Pfam" id="PF13275">
    <property type="entry name" value="S4_2"/>
    <property type="match status" value="1"/>
</dbReference>
<evidence type="ECO:0000256" key="1">
    <source>
        <dbReference type="PROSITE-ProRule" id="PRU00182"/>
    </source>
</evidence>
<dbReference type="AlphaFoldDB" id="A0A9Q2CYY1"/>
<sequence>MEIVRINDGIITIGQFLKLQSIIDSGGEAKWFLAENEVYLNDELENRRGKKLHHNDVLNIGEFGVYRIEYVDETI</sequence>
<dbReference type="Proteomes" id="UP000579136">
    <property type="component" value="Unassembled WGS sequence"/>
</dbReference>
<dbReference type="InterPro" id="IPR036986">
    <property type="entry name" value="S4_RNA-bd_sf"/>
</dbReference>
<dbReference type="NCBIfam" id="TIGR02988">
    <property type="entry name" value="YaaA_near_RecF"/>
    <property type="match status" value="1"/>
</dbReference>